<dbReference type="AlphaFoldDB" id="A0AAV5BRQ7"/>
<reference evidence="1" key="2">
    <citation type="submission" date="2021-12" db="EMBL/GenBank/DDBJ databases">
        <title>Resequencing data analysis of finger millet.</title>
        <authorList>
            <person name="Hatakeyama M."/>
            <person name="Aluri S."/>
            <person name="Balachadran M.T."/>
            <person name="Sivarajan S.R."/>
            <person name="Poveda L."/>
            <person name="Shimizu-Inatsugi R."/>
            <person name="Schlapbach R."/>
            <person name="Sreeman S.M."/>
            <person name="Shimizu K.K."/>
        </authorList>
    </citation>
    <scope>NUCLEOTIDE SEQUENCE</scope>
</reference>
<protein>
    <submittedName>
        <fullName evidence="1">Uncharacterized protein</fullName>
    </submittedName>
</protein>
<evidence type="ECO:0000313" key="2">
    <source>
        <dbReference type="Proteomes" id="UP001054889"/>
    </source>
</evidence>
<proteinExistence type="predicted"/>
<comment type="caution">
    <text evidence="1">The sequence shown here is derived from an EMBL/GenBank/DDBJ whole genome shotgun (WGS) entry which is preliminary data.</text>
</comment>
<dbReference type="EMBL" id="BQKI01000002">
    <property type="protein sequence ID" value="GJM88293.1"/>
    <property type="molecule type" value="Genomic_DNA"/>
</dbReference>
<evidence type="ECO:0000313" key="1">
    <source>
        <dbReference type="EMBL" id="GJM88293.1"/>
    </source>
</evidence>
<accession>A0AAV5BRQ7</accession>
<reference evidence="1" key="1">
    <citation type="journal article" date="2018" name="DNA Res.">
        <title>Multiple hybrid de novo genome assembly of finger millet, an orphan allotetraploid crop.</title>
        <authorList>
            <person name="Hatakeyama M."/>
            <person name="Aluri S."/>
            <person name="Balachadran M.T."/>
            <person name="Sivarajan S.R."/>
            <person name="Patrignani A."/>
            <person name="Gruter S."/>
            <person name="Poveda L."/>
            <person name="Shimizu-Inatsugi R."/>
            <person name="Baeten J."/>
            <person name="Francoijs K.J."/>
            <person name="Nataraja K.N."/>
            <person name="Reddy Y.A.N."/>
            <person name="Phadnis S."/>
            <person name="Ravikumar R.L."/>
            <person name="Schlapbach R."/>
            <person name="Sreeman S.M."/>
            <person name="Shimizu K.K."/>
        </authorList>
    </citation>
    <scope>NUCLEOTIDE SEQUENCE</scope>
</reference>
<name>A0AAV5BRQ7_ELECO</name>
<gene>
    <name evidence="1" type="primary">ga04338</name>
    <name evidence="1" type="ORF">PR202_ga04338</name>
</gene>
<keyword evidence="2" id="KW-1185">Reference proteome</keyword>
<dbReference type="Proteomes" id="UP001054889">
    <property type="component" value="Unassembled WGS sequence"/>
</dbReference>
<sequence>MWSLTTYSTVGCDVTLFDDLAVGTVMVDHNTTASPRQASTTSSIDKEFVPDSFCAAEALTAMVVVPSNVNADAPTTCSTKCQSVIIDITASTEVCAVVKELATIPPRAAAMPADVTAIPSNINTNTTAICSMKCPSLGIDILHLWCSTPSLRRSLWYHSTLLLLQQRVTPPLALMPWPSASSPPRTFQHQEKTCWPHS</sequence>
<organism evidence="1 2">
    <name type="scientific">Eleusine coracana subsp. coracana</name>
    <dbReference type="NCBI Taxonomy" id="191504"/>
    <lineage>
        <taxon>Eukaryota</taxon>
        <taxon>Viridiplantae</taxon>
        <taxon>Streptophyta</taxon>
        <taxon>Embryophyta</taxon>
        <taxon>Tracheophyta</taxon>
        <taxon>Spermatophyta</taxon>
        <taxon>Magnoliopsida</taxon>
        <taxon>Liliopsida</taxon>
        <taxon>Poales</taxon>
        <taxon>Poaceae</taxon>
        <taxon>PACMAD clade</taxon>
        <taxon>Chloridoideae</taxon>
        <taxon>Cynodonteae</taxon>
        <taxon>Eleusininae</taxon>
        <taxon>Eleusine</taxon>
    </lineage>
</organism>